<dbReference type="Proteomes" id="UP000887577">
    <property type="component" value="Unplaced"/>
</dbReference>
<evidence type="ECO:0000313" key="2">
    <source>
        <dbReference type="Proteomes" id="UP000887577"/>
    </source>
</evidence>
<name>A0A914Z4G9_9BILA</name>
<dbReference type="WBParaSite" id="PSU_v2.g6891.t1">
    <property type="protein sequence ID" value="PSU_v2.g6891.t1"/>
    <property type="gene ID" value="PSU_v2.g6891"/>
</dbReference>
<organism evidence="2 3">
    <name type="scientific">Panagrolaimus superbus</name>
    <dbReference type="NCBI Taxonomy" id="310955"/>
    <lineage>
        <taxon>Eukaryota</taxon>
        <taxon>Metazoa</taxon>
        <taxon>Ecdysozoa</taxon>
        <taxon>Nematoda</taxon>
        <taxon>Chromadorea</taxon>
        <taxon>Rhabditida</taxon>
        <taxon>Tylenchina</taxon>
        <taxon>Panagrolaimomorpha</taxon>
        <taxon>Panagrolaimoidea</taxon>
        <taxon>Panagrolaimidae</taxon>
        <taxon>Panagrolaimus</taxon>
    </lineage>
</organism>
<accession>A0A914Z4G9</accession>
<evidence type="ECO:0000256" key="1">
    <source>
        <dbReference type="SAM" id="MobiDB-lite"/>
    </source>
</evidence>
<feature type="compositionally biased region" description="Low complexity" evidence="1">
    <location>
        <begin position="107"/>
        <end position="131"/>
    </location>
</feature>
<evidence type="ECO:0000313" key="3">
    <source>
        <dbReference type="WBParaSite" id="PSU_v2.g6891.t1"/>
    </source>
</evidence>
<reference evidence="3" key="1">
    <citation type="submission" date="2022-11" db="UniProtKB">
        <authorList>
            <consortium name="WormBaseParasite"/>
        </authorList>
    </citation>
    <scope>IDENTIFICATION</scope>
</reference>
<feature type="compositionally biased region" description="Polar residues" evidence="1">
    <location>
        <begin position="132"/>
        <end position="146"/>
    </location>
</feature>
<sequence length="179" mass="20132">MGHCHSRPRCHSNYSYYSRGCEPCEPCHPCEPPRIQMMQHGYQTCHCHSPQIIMFDSPGRGYGRKNAQQMCQCGGYIPENRIPQQSYYPQSTAAISSMPPYPPGPINPGNYVQPLQHQQTPYPSQQQQPIPISSNNYPQMQQQKITSKPQSSQPPRSSPKPQSSQPPPPRSSSPPPPYS</sequence>
<proteinExistence type="predicted"/>
<keyword evidence="2" id="KW-1185">Reference proteome</keyword>
<protein>
    <submittedName>
        <fullName evidence="3">Epidermal differentiation protein</fullName>
    </submittedName>
</protein>
<feature type="compositionally biased region" description="Low complexity" evidence="1">
    <location>
        <begin position="147"/>
        <end position="163"/>
    </location>
</feature>
<feature type="compositionally biased region" description="Pro residues" evidence="1">
    <location>
        <begin position="164"/>
        <end position="179"/>
    </location>
</feature>
<dbReference type="AlphaFoldDB" id="A0A914Z4G9"/>
<feature type="region of interest" description="Disordered" evidence="1">
    <location>
        <begin position="93"/>
        <end position="179"/>
    </location>
</feature>